<dbReference type="SUPFAM" id="SSF52540">
    <property type="entry name" value="P-loop containing nucleoside triphosphate hydrolases"/>
    <property type="match status" value="1"/>
</dbReference>
<proteinExistence type="predicted"/>
<evidence type="ECO:0000256" key="1">
    <source>
        <dbReference type="ARBA" id="ARBA00022448"/>
    </source>
</evidence>
<organism evidence="5 6">
    <name type="scientific">Providencia sneebia DSM 19967</name>
    <dbReference type="NCBI Taxonomy" id="1141660"/>
    <lineage>
        <taxon>Bacteria</taxon>
        <taxon>Pseudomonadati</taxon>
        <taxon>Pseudomonadota</taxon>
        <taxon>Gammaproteobacteria</taxon>
        <taxon>Enterobacterales</taxon>
        <taxon>Morganellaceae</taxon>
        <taxon>Providencia</taxon>
    </lineage>
</organism>
<dbReference type="InterPro" id="IPR003439">
    <property type="entry name" value="ABC_transporter-like_ATP-bd"/>
</dbReference>
<dbReference type="PROSITE" id="PS50893">
    <property type="entry name" value="ABC_TRANSPORTER_2"/>
    <property type="match status" value="1"/>
</dbReference>
<dbReference type="InterPro" id="IPR027417">
    <property type="entry name" value="P-loop_NTPase"/>
</dbReference>
<evidence type="ECO:0000313" key="6">
    <source>
        <dbReference type="Proteomes" id="UP000010290"/>
    </source>
</evidence>
<sequence>MTKQQIIEMQQLFVDDRLLNINELVYSGEQIHLLGANGAGKSTLLSVMSGFQQSTGKLLIHHKNIHQYSAKELSQIRAYFPQQISVQPILKVFQYLALFQSQNKYQASLFTELCQDFQLGSLLLKPIMQLSGGEWQRVRIIAIFLQVWNDANLCGKFILLDEPMNNLDIIQQSKVDKWVKYFCHQGGTVIISGHNLSHSYQFASRVWMMKKGEIIFSGTPENVMTETNLSVLFAGNLRLHKVGENKSWQVINFDD</sequence>
<dbReference type="PANTHER" id="PTHR42734:SF18">
    <property type="entry name" value="VITAMIN B12 IMPORT ATP-BINDING PROTEIN BTUD"/>
    <property type="match status" value="1"/>
</dbReference>
<dbReference type="EMBL" id="AKKN01000008">
    <property type="protein sequence ID" value="EKT57361.1"/>
    <property type="molecule type" value="Genomic_DNA"/>
</dbReference>
<evidence type="ECO:0000256" key="3">
    <source>
        <dbReference type="ARBA" id="ARBA00022840"/>
    </source>
</evidence>
<dbReference type="AlphaFoldDB" id="K8WBW2"/>
<reference evidence="5 6" key="1">
    <citation type="journal article" date="2012" name="BMC Genomics">
        <title>Comparative genomics of bacteria in the genus Providencia isolated from wild Drosophila melanogaster.</title>
        <authorList>
            <person name="Galac M.R."/>
            <person name="Lazzaro B.P."/>
        </authorList>
    </citation>
    <scope>NUCLEOTIDE SEQUENCE [LARGE SCALE GENOMIC DNA]</scope>
    <source>
        <strain evidence="5 6">DSM 19967</strain>
    </source>
</reference>
<gene>
    <name evidence="5" type="ORF">OO7_08230</name>
</gene>
<dbReference type="Pfam" id="PF00005">
    <property type="entry name" value="ABC_tran"/>
    <property type="match status" value="1"/>
</dbReference>
<dbReference type="Gene3D" id="3.40.50.300">
    <property type="entry name" value="P-loop containing nucleotide triphosphate hydrolases"/>
    <property type="match status" value="1"/>
</dbReference>
<feature type="domain" description="ABC transporter" evidence="4">
    <location>
        <begin position="1"/>
        <end position="236"/>
    </location>
</feature>
<dbReference type="GO" id="GO:0016887">
    <property type="term" value="F:ATP hydrolysis activity"/>
    <property type="evidence" value="ECO:0007669"/>
    <property type="project" value="InterPro"/>
</dbReference>
<evidence type="ECO:0000256" key="2">
    <source>
        <dbReference type="ARBA" id="ARBA00022741"/>
    </source>
</evidence>
<dbReference type="GO" id="GO:0005524">
    <property type="term" value="F:ATP binding"/>
    <property type="evidence" value="ECO:0007669"/>
    <property type="project" value="UniProtKB-KW"/>
</dbReference>
<keyword evidence="2" id="KW-0547">Nucleotide-binding</keyword>
<dbReference type="HOGENOM" id="CLU_000604_1_11_6"/>
<dbReference type="InterPro" id="IPR050153">
    <property type="entry name" value="Metal_Ion_Import_ABC"/>
</dbReference>
<dbReference type="RefSeq" id="WP_008915471.1">
    <property type="nucleotide sequence ID" value="NZ_CM001773.1"/>
</dbReference>
<keyword evidence="1" id="KW-0813">Transport</keyword>
<evidence type="ECO:0000259" key="4">
    <source>
        <dbReference type="PROSITE" id="PS50893"/>
    </source>
</evidence>
<dbReference type="PATRIC" id="fig|1141660.3.peg.1644"/>
<evidence type="ECO:0000313" key="5">
    <source>
        <dbReference type="EMBL" id="EKT57361.1"/>
    </source>
</evidence>
<dbReference type="InterPro" id="IPR017871">
    <property type="entry name" value="ABC_transporter-like_CS"/>
</dbReference>
<dbReference type="PANTHER" id="PTHR42734">
    <property type="entry name" value="METAL TRANSPORT SYSTEM ATP-BINDING PROTEIN TM_0124-RELATED"/>
    <property type="match status" value="1"/>
</dbReference>
<dbReference type="OrthoDB" id="5292475at2"/>
<name>K8WBW2_9GAMM</name>
<protein>
    <submittedName>
        <fullName evidence="5">Vitamin B12-transporter ATPase</fullName>
    </submittedName>
</protein>
<accession>K8WBW2</accession>
<keyword evidence="3" id="KW-0067">ATP-binding</keyword>
<dbReference type="Proteomes" id="UP000010290">
    <property type="component" value="Chromosome"/>
</dbReference>
<comment type="caution">
    <text evidence="5">The sequence shown here is derived from an EMBL/GenBank/DDBJ whole genome shotgun (WGS) entry which is preliminary data.</text>
</comment>
<keyword evidence="6" id="KW-1185">Reference proteome</keyword>
<dbReference type="PROSITE" id="PS00211">
    <property type="entry name" value="ABC_TRANSPORTER_1"/>
    <property type="match status" value="1"/>
</dbReference>